<organism evidence="1 2">
    <name type="scientific">Necator americanus</name>
    <name type="common">Human hookworm</name>
    <dbReference type="NCBI Taxonomy" id="51031"/>
    <lineage>
        <taxon>Eukaryota</taxon>
        <taxon>Metazoa</taxon>
        <taxon>Ecdysozoa</taxon>
        <taxon>Nematoda</taxon>
        <taxon>Chromadorea</taxon>
        <taxon>Rhabditida</taxon>
        <taxon>Rhabditina</taxon>
        <taxon>Rhabditomorpha</taxon>
        <taxon>Strongyloidea</taxon>
        <taxon>Ancylostomatidae</taxon>
        <taxon>Bunostominae</taxon>
        <taxon>Necator</taxon>
    </lineage>
</organism>
<comment type="caution">
    <text evidence="1">The sequence shown here is derived from an EMBL/GenBank/DDBJ whole genome shotgun (WGS) entry which is preliminary data.</text>
</comment>
<protein>
    <submittedName>
        <fullName evidence="1">Uncharacterized protein</fullName>
    </submittedName>
</protein>
<keyword evidence="2" id="KW-1185">Reference proteome</keyword>
<name>A0ABR1BV02_NECAM</name>
<reference evidence="1 2" key="1">
    <citation type="submission" date="2023-08" db="EMBL/GenBank/DDBJ databases">
        <title>A Necator americanus chromosomal reference genome.</title>
        <authorList>
            <person name="Ilik V."/>
            <person name="Petrzelkova K.J."/>
            <person name="Pardy F."/>
            <person name="Fuh T."/>
            <person name="Niatou-Singa F.S."/>
            <person name="Gouil Q."/>
            <person name="Baker L."/>
            <person name="Ritchie M.E."/>
            <person name="Jex A.R."/>
            <person name="Gazzola D."/>
            <person name="Li H."/>
            <person name="Toshio Fujiwara R."/>
            <person name="Zhan B."/>
            <person name="Aroian R.V."/>
            <person name="Pafco B."/>
            <person name="Schwarz E.M."/>
        </authorList>
    </citation>
    <scope>NUCLEOTIDE SEQUENCE [LARGE SCALE GENOMIC DNA]</scope>
    <source>
        <strain evidence="1 2">Aroian</strain>
        <tissue evidence="1">Whole animal</tissue>
    </source>
</reference>
<proteinExistence type="predicted"/>
<gene>
    <name evidence="1" type="primary">Necator_chrI.g2772</name>
    <name evidence="1" type="ORF">RB195_006644</name>
</gene>
<dbReference type="Proteomes" id="UP001303046">
    <property type="component" value="Unassembled WGS sequence"/>
</dbReference>
<sequence>MQLQEISNSCCYIFGFDRRELQNTKDKLTKFGGVWKKATISNMTDEENDIYTLDDLMKLQNTTKIEILKMDIEDYCVSACTICCIAGNMQGSSSISAITPSTASLLLKERIPSQQATVVGIDANAKIGITDSSICLENDTIPRSRDRILAVVRSLQADEPHHCVFV</sequence>
<evidence type="ECO:0000313" key="1">
    <source>
        <dbReference type="EMBL" id="KAK6729715.1"/>
    </source>
</evidence>
<accession>A0ABR1BV02</accession>
<dbReference type="EMBL" id="JAVFWL010000001">
    <property type="protein sequence ID" value="KAK6729715.1"/>
    <property type="molecule type" value="Genomic_DNA"/>
</dbReference>
<evidence type="ECO:0000313" key="2">
    <source>
        <dbReference type="Proteomes" id="UP001303046"/>
    </source>
</evidence>